<evidence type="ECO:0000256" key="1">
    <source>
        <dbReference type="SAM" id="MobiDB-lite"/>
    </source>
</evidence>
<organism evidence="2 3">
    <name type="scientific">Tachysurus vachellii</name>
    <name type="common">Darkbarbel catfish</name>
    <name type="synonym">Pelteobagrus vachellii</name>
    <dbReference type="NCBI Taxonomy" id="175792"/>
    <lineage>
        <taxon>Eukaryota</taxon>
        <taxon>Metazoa</taxon>
        <taxon>Chordata</taxon>
        <taxon>Craniata</taxon>
        <taxon>Vertebrata</taxon>
        <taxon>Euteleostomi</taxon>
        <taxon>Actinopterygii</taxon>
        <taxon>Neopterygii</taxon>
        <taxon>Teleostei</taxon>
        <taxon>Ostariophysi</taxon>
        <taxon>Siluriformes</taxon>
        <taxon>Bagridae</taxon>
        <taxon>Tachysurus</taxon>
    </lineage>
</organism>
<reference evidence="2" key="1">
    <citation type="submission" date="2023-08" db="EMBL/GenBank/DDBJ databases">
        <title>Pelteobagrus vachellii genome.</title>
        <authorList>
            <person name="Liu H."/>
        </authorList>
    </citation>
    <scope>NUCLEOTIDE SEQUENCE</scope>
    <source>
        <strain evidence="2">PRFRI_2022a</strain>
        <tissue evidence="2">Muscle</tissue>
    </source>
</reference>
<feature type="region of interest" description="Disordered" evidence="1">
    <location>
        <begin position="1"/>
        <end position="49"/>
    </location>
</feature>
<proteinExistence type="predicted"/>
<dbReference type="EMBL" id="JAVHJS010000012">
    <property type="protein sequence ID" value="KAK2840663.1"/>
    <property type="molecule type" value="Genomic_DNA"/>
</dbReference>
<protein>
    <submittedName>
        <fullName evidence="2">Uncharacterized protein</fullName>
    </submittedName>
</protein>
<keyword evidence="3" id="KW-1185">Reference proteome</keyword>
<sequence>MTVDHSESYHRNRRDRQKARGLGEKDRQSRIQHSRTLKQKVEEGKRGRPEHLELISDTEKKLSQILQRETLQVQERGHAVFTAGEKIPFAKWKHLEKYVACKSETDVLCSRKEVKDQTSKTCLSCSDYVCIKVKDCARFFFFFFFPPTNKSSCRFPFMPRPLFFMLADYATSLQPLYTSCLMTFCRTTKTRQRVRSLRGSWVEVVRRQKKKKNKKKNTCFLQTLA</sequence>
<name>A0AA88SRL1_TACVA</name>
<evidence type="ECO:0000313" key="3">
    <source>
        <dbReference type="Proteomes" id="UP001187315"/>
    </source>
</evidence>
<gene>
    <name evidence="2" type="ORF">Q7C36_012242</name>
</gene>
<evidence type="ECO:0000313" key="2">
    <source>
        <dbReference type="EMBL" id="KAK2840663.1"/>
    </source>
</evidence>
<dbReference type="Proteomes" id="UP001187315">
    <property type="component" value="Unassembled WGS sequence"/>
</dbReference>
<comment type="caution">
    <text evidence="2">The sequence shown here is derived from an EMBL/GenBank/DDBJ whole genome shotgun (WGS) entry which is preliminary data.</text>
</comment>
<feature type="compositionally biased region" description="Basic and acidic residues" evidence="1">
    <location>
        <begin position="1"/>
        <end position="10"/>
    </location>
</feature>
<feature type="compositionally biased region" description="Basic and acidic residues" evidence="1">
    <location>
        <begin position="39"/>
        <end position="49"/>
    </location>
</feature>
<accession>A0AA88SRL1</accession>
<dbReference type="AlphaFoldDB" id="A0AA88SRL1"/>